<evidence type="ECO:0000256" key="7">
    <source>
        <dbReference type="RuleBase" id="RU000416"/>
    </source>
</evidence>
<evidence type="ECO:0000256" key="2">
    <source>
        <dbReference type="ARBA" id="ARBA00022679"/>
    </source>
</evidence>
<evidence type="ECO:0000313" key="9">
    <source>
        <dbReference type="EMBL" id="SHF02044.1"/>
    </source>
</evidence>
<dbReference type="Pfam" id="PF00145">
    <property type="entry name" value="DNA_methylase"/>
    <property type="match status" value="1"/>
</dbReference>
<feature type="active site" evidence="6">
    <location>
        <position position="200"/>
    </location>
</feature>
<dbReference type="GO" id="GO:0003677">
    <property type="term" value="F:DNA binding"/>
    <property type="evidence" value="ECO:0007669"/>
    <property type="project" value="TreeGrafter"/>
</dbReference>
<keyword evidence="4" id="KW-0680">Restriction system</keyword>
<sequence length="508" mass="58846">MFQYINNIESTKDKKFLIEKVNLFIKLINVFAQKNNLIDSSVNSAISDATKNRLKELRIIETNSENEQKQLMKVLKAPIYKEFIKAINYNLKHQKLIGNLLNNLDPSKRSIIQEKSNKKNKPRIVDFFCGAGGLSLGFSQEGFQVDLANDYEDVCIETFRYNHPEVPDDRVILGDIRNIVDHIEDYIDNDIDIVIGGPPCQGFSSANQQRIIDDPRNDLYKYYLKAISKIAPKFVVMENVKGMLPYSEQIAEDYKNIRIKKGNKTFSYSVDCKVLVSNDFGVAQKRQRLIFIAIRNDISEKRKITPSGIFQEIENSYTQNKEHLLKDALEYIKPLEAPRVKNMTEVDDEITGKKVDVNQFYGNENSYLKLINEGRKIEYVFNHKARYTNDINYEIYGTLEQGEDGTSEKIKHVMPYKHRNHIFKDKYFKLIEDKPSRTITAHLKMDCHSHIHPRQVRSISPREAARIQSFPDDYIFLGAYLKTYMQIGNAVPPVMARGIAKVLKKHIK</sequence>
<evidence type="ECO:0000256" key="3">
    <source>
        <dbReference type="ARBA" id="ARBA00022691"/>
    </source>
</evidence>
<dbReference type="RefSeq" id="WP_073193736.1">
    <property type="nucleotide sequence ID" value="NZ_FQTW01000017.1"/>
</dbReference>
<comment type="catalytic activity">
    <reaction evidence="5 8">
        <text>a 2'-deoxycytidine in DNA + S-adenosyl-L-methionine = a 5-methyl-2'-deoxycytidine in DNA + S-adenosyl-L-homocysteine + H(+)</text>
        <dbReference type="Rhea" id="RHEA:13681"/>
        <dbReference type="Rhea" id="RHEA-COMP:11369"/>
        <dbReference type="Rhea" id="RHEA-COMP:11370"/>
        <dbReference type="ChEBI" id="CHEBI:15378"/>
        <dbReference type="ChEBI" id="CHEBI:57856"/>
        <dbReference type="ChEBI" id="CHEBI:59789"/>
        <dbReference type="ChEBI" id="CHEBI:85452"/>
        <dbReference type="ChEBI" id="CHEBI:85454"/>
        <dbReference type="EC" id="2.1.1.37"/>
    </reaction>
</comment>
<dbReference type="STRING" id="1155689.SAMN05444278_1174"/>
<dbReference type="EMBL" id="FQTW01000017">
    <property type="protein sequence ID" value="SHF02044.1"/>
    <property type="molecule type" value="Genomic_DNA"/>
</dbReference>
<dbReference type="PROSITE" id="PS51679">
    <property type="entry name" value="SAM_MT_C5"/>
    <property type="match status" value="1"/>
</dbReference>
<keyword evidence="3 6" id="KW-0949">S-adenosyl-L-methionine</keyword>
<dbReference type="Gene3D" id="3.40.50.150">
    <property type="entry name" value="Vaccinia Virus protein VP39"/>
    <property type="match status" value="1"/>
</dbReference>
<keyword evidence="10" id="KW-1185">Reference proteome</keyword>
<evidence type="ECO:0000256" key="1">
    <source>
        <dbReference type="ARBA" id="ARBA00022603"/>
    </source>
</evidence>
<comment type="similarity">
    <text evidence="6 7">Belongs to the class I-like SAM-binding methyltransferase superfamily. C5-methyltransferase family.</text>
</comment>
<dbReference type="NCBIfam" id="TIGR00675">
    <property type="entry name" value="dcm"/>
    <property type="match status" value="1"/>
</dbReference>
<dbReference type="GO" id="GO:0032259">
    <property type="term" value="P:methylation"/>
    <property type="evidence" value="ECO:0007669"/>
    <property type="project" value="UniProtKB-KW"/>
</dbReference>
<dbReference type="PANTHER" id="PTHR10629:SF52">
    <property type="entry name" value="DNA (CYTOSINE-5)-METHYLTRANSFERASE 1"/>
    <property type="match status" value="1"/>
</dbReference>
<evidence type="ECO:0000256" key="5">
    <source>
        <dbReference type="ARBA" id="ARBA00047422"/>
    </source>
</evidence>
<proteinExistence type="inferred from homology"/>
<dbReference type="Gene3D" id="3.90.120.10">
    <property type="entry name" value="DNA Methylase, subunit A, domain 2"/>
    <property type="match status" value="1"/>
</dbReference>
<protein>
    <recommendedName>
        <fullName evidence="8">Cytosine-specific methyltransferase</fullName>
        <ecNumber evidence="8">2.1.1.37</ecNumber>
    </recommendedName>
</protein>
<dbReference type="InterPro" id="IPR029063">
    <property type="entry name" value="SAM-dependent_MTases_sf"/>
</dbReference>
<evidence type="ECO:0000256" key="6">
    <source>
        <dbReference type="PROSITE-ProRule" id="PRU01016"/>
    </source>
</evidence>
<evidence type="ECO:0000313" key="10">
    <source>
        <dbReference type="Proteomes" id="UP000184462"/>
    </source>
</evidence>
<dbReference type="SUPFAM" id="SSF53335">
    <property type="entry name" value="S-adenosyl-L-methionine-dependent methyltransferases"/>
    <property type="match status" value="1"/>
</dbReference>
<evidence type="ECO:0000256" key="4">
    <source>
        <dbReference type="ARBA" id="ARBA00022747"/>
    </source>
</evidence>
<name>A0A1M4Y8C6_9FLAO</name>
<keyword evidence="1 6" id="KW-0489">Methyltransferase</keyword>
<dbReference type="InterPro" id="IPR018117">
    <property type="entry name" value="C5_DNA_meth_AS"/>
</dbReference>
<dbReference type="EC" id="2.1.1.37" evidence="8"/>
<gene>
    <name evidence="9" type="ORF">SAMN05444278_1174</name>
</gene>
<accession>A0A1M4Y8C6</accession>
<dbReference type="PANTHER" id="PTHR10629">
    <property type="entry name" value="CYTOSINE-SPECIFIC METHYLTRANSFERASE"/>
    <property type="match status" value="1"/>
</dbReference>
<dbReference type="AlphaFoldDB" id="A0A1M4Y8C6"/>
<dbReference type="InterPro" id="IPR050390">
    <property type="entry name" value="C5-Methyltransferase"/>
</dbReference>
<organism evidence="9 10">
    <name type="scientific">Psychroflexus salarius</name>
    <dbReference type="NCBI Taxonomy" id="1155689"/>
    <lineage>
        <taxon>Bacteria</taxon>
        <taxon>Pseudomonadati</taxon>
        <taxon>Bacteroidota</taxon>
        <taxon>Flavobacteriia</taxon>
        <taxon>Flavobacteriales</taxon>
        <taxon>Flavobacteriaceae</taxon>
        <taxon>Psychroflexus</taxon>
    </lineage>
</organism>
<dbReference type="Proteomes" id="UP000184462">
    <property type="component" value="Unassembled WGS sequence"/>
</dbReference>
<dbReference type="GO" id="GO:0009307">
    <property type="term" value="P:DNA restriction-modification system"/>
    <property type="evidence" value="ECO:0007669"/>
    <property type="project" value="UniProtKB-KW"/>
</dbReference>
<dbReference type="OrthoDB" id="32195at2"/>
<dbReference type="GO" id="GO:0044027">
    <property type="term" value="P:negative regulation of gene expression via chromosomal CpG island methylation"/>
    <property type="evidence" value="ECO:0007669"/>
    <property type="project" value="TreeGrafter"/>
</dbReference>
<evidence type="ECO:0000256" key="8">
    <source>
        <dbReference type="RuleBase" id="RU000417"/>
    </source>
</evidence>
<keyword evidence="2 6" id="KW-0808">Transferase</keyword>
<dbReference type="PROSITE" id="PS00094">
    <property type="entry name" value="C5_MTASE_1"/>
    <property type="match status" value="1"/>
</dbReference>
<dbReference type="InterPro" id="IPR001525">
    <property type="entry name" value="C5_MeTfrase"/>
</dbReference>
<dbReference type="PRINTS" id="PR00105">
    <property type="entry name" value="C5METTRFRASE"/>
</dbReference>
<dbReference type="GO" id="GO:0003886">
    <property type="term" value="F:DNA (cytosine-5-)-methyltransferase activity"/>
    <property type="evidence" value="ECO:0007669"/>
    <property type="project" value="UniProtKB-EC"/>
</dbReference>
<reference evidence="9 10" key="1">
    <citation type="submission" date="2016-11" db="EMBL/GenBank/DDBJ databases">
        <authorList>
            <person name="Jaros S."/>
            <person name="Januszkiewicz K."/>
            <person name="Wedrychowicz H."/>
        </authorList>
    </citation>
    <scope>NUCLEOTIDE SEQUENCE [LARGE SCALE GENOMIC DNA]</scope>
    <source>
        <strain evidence="9 10">DSM 25661</strain>
    </source>
</reference>